<dbReference type="Proteomes" id="UP000030149">
    <property type="component" value="Unassembled WGS sequence"/>
</dbReference>
<dbReference type="EMBL" id="JRLZ01000004">
    <property type="protein sequence ID" value="KGO96338.1"/>
    <property type="molecule type" value="Genomic_DNA"/>
</dbReference>
<dbReference type="AlphaFoldDB" id="A0A0A2MY21"/>
<name>A0A0A2MY21_9FLAO</name>
<reference evidence="1 2" key="2">
    <citation type="journal article" date="2015" name="Stand. Genomic Sci.">
        <title>High quality draft genomic sequence of Flavobacterium enshiense DK69(T) and comparison among Flavobacterium genomes.</title>
        <authorList>
            <person name="Zeng Z."/>
            <person name="Chen C."/>
            <person name="Du H."/>
            <person name="Wang G."/>
            <person name="Li M."/>
        </authorList>
    </citation>
    <scope>NUCLEOTIDE SEQUENCE [LARGE SCALE GENOMIC DNA]</scope>
    <source>
        <strain evidence="1 2">DK69</strain>
    </source>
</reference>
<comment type="caution">
    <text evidence="1">The sequence shown here is derived from an EMBL/GenBank/DDBJ whole genome shotgun (WGS) entry which is preliminary data.</text>
</comment>
<sequence>MLKKKVRKNKLHILQKFPKRPLLQIVKVFFVSISFPFKTDIPIGYITISTLKPTKQKFNTVPKKKRQYQQLQLLSDVDHFMVDNHLILPILFIRQKNKRKKGDSSKAFRR</sequence>
<proteinExistence type="predicted"/>
<evidence type="ECO:0000313" key="1">
    <source>
        <dbReference type="EMBL" id="KGO96338.1"/>
    </source>
</evidence>
<reference evidence="2" key="1">
    <citation type="submission" date="2013-09" db="EMBL/GenBank/DDBJ databases">
        <authorList>
            <person name="Zeng Z."/>
            <person name="Chen C."/>
        </authorList>
    </citation>
    <scope>NUCLEOTIDE SEQUENCE [LARGE SCALE GENOMIC DNA]</scope>
    <source>
        <strain evidence="2">DK69</strain>
    </source>
</reference>
<organism evidence="1 2">
    <name type="scientific">Flavobacterium enshiense DK69</name>
    <dbReference type="NCBI Taxonomy" id="1107311"/>
    <lineage>
        <taxon>Bacteria</taxon>
        <taxon>Pseudomonadati</taxon>
        <taxon>Bacteroidota</taxon>
        <taxon>Flavobacteriia</taxon>
        <taxon>Flavobacteriales</taxon>
        <taxon>Flavobacteriaceae</taxon>
        <taxon>Flavobacterium</taxon>
    </lineage>
</organism>
<dbReference type="STRING" id="1107311.Q767_05340"/>
<accession>A0A0A2MY21</accession>
<protein>
    <submittedName>
        <fullName evidence="1">Uncharacterized protein</fullName>
    </submittedName>
</protein>
<gene>
    <name evidence="1" type="ORF">Q767_05340</name>
</gene>
<evidence type="ECO:0000313" key="2">
    <source>
        <dbReference type="Proteomes" id="UP000030149"/>
    </source>
</evidence>
<keyword evidence="2" id="KW-1185">Reference proteome</keyword>